<reference evidence="2 3" key="1">
    <citation type="journal article" date="2024" name="Science">
        <title>Giant polyketide synthase enzymes in the biosynthesis of giant marine polyether toxins.</title>
        <authorList>
            <person name="Fallon T.R."/>
            <person name="Shende V.V."/>
            <person name="Wierzbicki I.H."/>
            <person name="Pendleton A.L."/>
            <person name="Watervoot N.F."/>
            <person name="Auber R.P."/>
            <person name="Gonzalez D.J."/>
            <person name="Wisecaver J.H."/>
            <person name="Moore B.S."/>
        </authorList>
    </citation>
    <scope>NUCLEOTIDE SEQUENCE [LARGE SCALE GENOMIC DNA]</scope>
    <source>
        <strain evidence="2 3">12B1</strain>
    </source>
</reference>
<feature type="compositionally biased region" description="Basic and acidic residues" evidence="1">
    <location>
        <begin position="204"/>
        <end position="213"/>
    </location>
</feature>
<evidence type="ECO:0000313" key="3">
    <source>
        <dbReference type="Proteomes" id="UP001515480"/>
    </source>
</evidence>
<dbReference type="AlphaFoldDB" id="A0AB34K9L0"/>
<proteinExistence type="predicted"/>
<organism evidence="2 3">
    <name type="scientific">Prymnesium parvum</name>
    <name type="common">Toxic golden alga</name>
    <dbReference type="NCBI Taxonomy" id="97485"/>
    <lineage>
        <taxon>Eukaryota</taxon>
        <taxon>Haptista</taxon>
        <taxon>Haptophyta</taxon>
        <taxon>Prymnesiophyceae</taxon>
        <taxon>Prymnesiales</taxon>
        <taxon>Prymnesiaceae</taxon>
        <taxon>Prymnesium</taxon>
    </lineage>
</organism>
<comment type="caution">
    <text evidence="2">The sequence shown here is derived from an EMBL/GenBank/DDBJ whole genome shotgun (WGS) entry which is preliminary data.</text>
</comment>
<protein>
    <submittedName>
        <fullName evidence="2">Uncharacterized protein</fullName>
    </submittedName>
</protein>
<evidence type="ECO:0000256" key="1">
    <source>
        <dbReference type="SAM" id="MobiDB-lite"/>
    </source>
</evidence>
<name>A0AB34K9L0_PRYPA</name>
<sequence>MNRCCCAPGPRSQQPKKPYPSQEPADGGFYNIGPHTAPKSYYYLQTKSSEDPTPMMKRGRMNYLVPPAIPSGHPVLVNQTPPETLPCLKPDSAQFMSSGTKPKLAPASSLYYAMIQAATVEVKPSMSVDELKGHVREVMKKMTEARSAGEDSSPSSQQRIAREVSDALSAKVEMAVATAASRSVEVDASLQSLRDLETRIQRTLDGPHADSRMPEASALRDGLSNVKEMIAKHQA</sequence>
<feature type="region of interest" description="Disordered" evidence="1">
    <location>
        <begin position="1"/>
        <end position="32"/>
    </location>
</feature>
<evidence type="ECO:0000313" key="2">
    <source>
        <dbReference type="EMBL" id="KAL1529828.1"/>
    </source>
</evidence>
<dbReference type="EMBL" id="JBGBPQ010000001">
    <property type="protein sequence ID" value="KAL1529828.1"/>
    <property type="molecule type" value="Genomic_DNA"/>
</dbReference>
<accession>A0AB34K9L0</accession>
<gene>
    <name evidence="2" type="ORF">AB1Y20_000760</name>
</gene>
<feature type="region of interest" description="Disordered" evidence="1">
    <location>
        <begin position="204"/>
        <end position="223"/>
    </location>
</feature>
<keyword evidence="3" id="KW-1185">Reference proteome</keyword>
<dbReference type="Proteomes" id="UP001515480">
    <property type="component" value="Unassembled WGS sequence"/>
</dbReference>